<accession>A0AAN4ZAA5</accession>
<feature type="chain" id="PRO_5042856027" evidence="3">
    <location>
        <begin position="21"/>
        <end position="186"/>
    </location>
</feature>
<feature type="compositionally biased region" description="Polar residues" evidence="1">
    <location>
        <begin position="82"/>
        <end position="92"/>
    </location>
</feature>
<keyword evidence="2" id="KW-1133">Transmembrane helix</keyword>
<evidence type="ECO:0000256" key="2">
    <source>
        <dbReference type="SAM" id="Phobius"/>
    </source>
</evidence>
<feature type="region of interest" description="Disordered" evidence="1">
    <location>
        <begin position="80"/>
        <end position="186"/>
    </location>
</feature>
<evidence type="ECO:0000256" key="3">
    <source>
        <dbReference type="SAM" id="SignalP"/>
    </source>
</evidence>
<keyword evidence="2" id="KW-0472">Membrane</keyword>
<evidence type="ECO:0000313" key="5">
    <source>
        <dbReference type="Proteomes" id="UP001328107"/>
    </source>
</evidence>
<dbReference type="Proteomes" id="UP001328107">
    <property type="component" value="Unassembled WGS sequence"/>
</dbReference>
<name>A0AAN4ZAA5_9BILA</name>
<gene>
    <name evidence="4" type="ORF">PMAYCL1PPCAC_06209</name>
</gene>
<protein>
    <submittedName>
        <fullName evidence="4">Uncharacterized protein</fullName>
    </submittedName>
</protein>
<evidence type="ECO:0000313" key="4">
    <source>
        <dbReference type="EMBL" id="GMR36014.1"/>
    </source>
</evidence>
<comment type="caution">
    <text evidence="4">The sequence shown here is derived from an EMBL/GenBank/DDBJ whole genome shotgun (WGS) entry which is preliminary data.</text>
</comment>
<dbReference type="EMBL" id="BTRK01000002">
    <property type="protein sequence ID" value="GMR36014.1"/>
    <property type="molecule type" value="Genomic_DNA"/>
</dbReference>
<keyword evidence="3" id="KW-0732">Signal</keyword>
<keyword evidence="5" id="KW-1185">Reference proteome</keyword>
<evidence type="ECO:0000256" key="1">
    <source>
        <dbReference type="SAM" id="MobiDB-lite"/>
    </source>
</evidence>
<organism evidence="4 5">
    <name type="scientific">Pristionchus mayeri</name>
    <dbReference type="NCBI Taxonomy" id="1317129"/>
    <lineage>
        <taxon>Eukaryota</taxon>
        <taxon>Metazoa</taxon>
        <taxon>Ecdysozoa</taxon>
        <taxon>Nematoda</taxon>
        <taxon>Chromadorea</taxon>
        <taxon>Rhabditida</taxon>
        <taxon>Rhabditina</taxon>
        <taxon>Diplogasteromorpha</taxon>
        <taxon>Diplogasteroidea</taxon>
        <taxon>Neodiplogasteridae</taxon>
        <taxon>Pristionchus</taxon>
    </lineage>
</organism>
<feature type="compositionally biased region" description="Pro residues" evidence="1">
    <location>
        <begin position="165"/>
        <end position="179"/>
    </location>
</feature>
<sequence>MIRFRHWVALLFLLFPTVSAGISTPSEVVSLVVILLMCAAFLLLCHFLANDHDAENHDDLSLENQRTSISRPRCDVTASAFPRQQRNPTQEWSGRRFVPLHPDHPEQPRQQQPQQLRQIQLPPLPTRSCSPPYPLEQPGVRPMQLQPPGAATIGWRIGISDSVPSAPPMQPDLPATPPPKYEDICG</sequence>
<feature type="transmembrane region" description="Helical" evidence="2">
    <location>
        <begin position="30"/>
        <end position="49"/>
    </location>
</feature>
<dbReference type="AlphaFoldDB" id="A0AAN4ZAA5"/>
<feature type="compositionally biased region" description="Low complexity" evidence="1">
    <location>
        <begin position="108"/>
        <end position="121"/>
    </location>
</feature>
<feature type="signal peptide" evidence="3">
    <location>
        <begin position="1"/>
        <end position="20"/>
    </location>
</feature>
<reference evidence="5" key="1">
    <citation type="submission" date="2022-10" db="EMBL/GenBank/DDBJ databases">
        <title>Genome assembly of Pristionchus species.</title>
        <authorList>
            <person name="Yoshida K."/>
            <person name="Sommer R.J."/>
        </authorList>
    </citation>
    <scope>NUCLEOTIDE SEQUENCE [LARGE SCALE GENOMIC DNA]</scope>
    <source>
        <strain evidence="5">RS5460</strain>
    </source>
</reference>
<keyword evidence="2" id="KW-0812">Transmembrane</keyword>
<proteinExistence type="predicted"/>